<dbReference type="AlphaFoldDB" id="A0A059G1Y1"/>
<reference evidence="1 2" key="1">
    <citation type="journal article" date="2014" name="Antonie Van Leeuwenhoek">
        <title>Hyphomonas beringensis sp. nov. and Hyphomonas chukchiensis sp. nov., isolated from surface seawater of the Bering Sea and Chukchi Sea.</title>
        <authorList>
            <person name="Li C."/>
            <person name="Lai Q."/>
            <person name="Li G."/>
            <person name="Dong C."/>
            <person name="Wang J."/>
            <person name="Liao Y."/>
            <person name="Shao Z."/>
        </authorList>
    </citation>
    <scope>NUCLEOTIDE SEQUENCE [LARGE SCALE GENOMIC DNA]</scope>
    <source>
        <strain evidence="1 2">SCH89</strain>
    </source>
</reference>
<protein>
    <submittedName>
        <fullName evidence="1">Uncharacterized protein</fullName>
    </submittedName>
</protein>
<comment type="caution">
    <text evidence="1">The sequence shown here is derived from an EMBL/GenBank/DDBJ whole genome shotgun (WGS) entry which is preliminary data.</text>
</comment>
<dbReference type="EMBL" id="ARYL01000072">
    <property type="protein sequence ID" value="KCZ99510.1"/>
    <property type="molecule type" value="Genomic_DNA"/>
</dbReference>
<organism evidence="1 2">
    <name type="scientific">Hyphomonas oceanitis SCH89</name>
    <dbReference type="NCBI Taxonomy" id="1280953"/>
    <lineage>
        <taxon>Bacteria</taxon>
        <taxon>Pseudomonadati</taxon>
        <taxon>Pseudomonadota</taxon>
        <taxon>Alphaproteobacteria</taxon>
        <taxon>Hyphomonadales</taxon>
        <taxon>Hyphomonadaceae</taxon>
        <taxon>Hyphomonas</taxon>
    </lineage>
</organism>
<gene>
    <name evidence="1" type="ORF">HOC_19906</name>
</gene>
<sequence>MPKRAASTKSIICRAIIYLTNKTEFISETLMTANLQFVRQQNTSQMLMAAITAHAPVTLDSIK</sequence>
<name>A0A059G1Y1_9PROT</name>
<proteinExistence type="predicted"/>
<evidence type="ECO:0000313" key="1">
    <source>
        <dbReference type="EMBL" id="KCZ99510.1"/>
    </source>
</evidence>
<evidence type="ECO:0000313" key="2">
    <source>
        <dbReference type="Proteomes" id="UP000024942"/>
    </source>
</evidence>
<accession>A0A059G1Y1</accession>
<dbReference type="Proteomes" id="UP000024942">
    <property type="component" value="Unassembled WGS sequence"/>
</dbReference>
<keyword evidence="2" id="KW-1185">Reference proteome</keyword>